<proteinExistence type="predicted"/>
<keyword evidence="7 14" id="KW-0418">Kinase</keyword>
<protein>
    <recommendedName>
        <fullName evidence="3">histidine kinase</fullName>
        <ecNumber evidence="3">2.7.13.3</ecNumber>
    </recommendedName>
</protein>
<keyword evidence="8 11" id="KW-1133">Transmembrane helix</keyword>
<evidence type="ECO:0000256" key="1">
    <source>
        <dbReference type="ARBA" id="ARBA00000085"/>
    </source>
</evidence>
<evidence type="ECO:0000259" key="13">
    <source>
        <dbReference type="PROSITE" id="PS50885"/>
    </source>
</evidence>
<dbReference type="InterPro" id="IPR036890">
    <property type="entry name" value="HATPase_C_sf"/>
</dbReference>
<name>A0ABN2NQF8_9ACTN</name>
<evidence type="ECO:0000313" key="15">
    <source>
        <dbReference type="Proteomes" id="UP001501303"/>
    </source>
</evidence>
<feature type="domain" description="Histidine kinase" evidence="12">
    <location>
        <begin position="246"/>
        <end position="456"/>
    </location>
</feature>
<evidence type="ECO:0000256" key="11">
    <source>
        <dbReference type="SAM" id="Phobius"/>
    </source>
</evidence>
<dbReference type="SUPFAM" id="SSF55874">
    <property type="entry name" value="ATPase domain of HSP90 chaperone/DNA topoisomerase II/histidine kinase"/>
    <property type="match status" value="1"/>
</dbReference>
<dbReference type="RefSeq" id="WP_344257917.1">
    <property type="nucleotide sequence ID" value="NZ_BAAAMJ010000001.1"/>
</dbReference>
<dbReference type="CDD" id="cd00075">
    <property type="entry name" value="HATPase"/>
    <property type="match status" value="1"/>
</dbReference>
<comment type="catalytic activity">
    <reaction evidence="1">
        <text>ATP + protein L-histidine = ADP + protein N-phospho-L-histidine.</text>
        <dbReference type="EC" id="2.7.13.3"/>
    </reaction>
</comment>
<dbReference type="PANTHER" id="PTHR45436">
    <property type="entry name" value="SENSOR HISTIDINE KINASE YKOH"/>
    <property type="match status" value="1"/>
</dbReference>
<dbReference type="InterPro" id="IPR005467">
    <property type="entry name" value="His_kinase_dom"/>
</dbReference>
<dbReference type="InterPro" id="IPR003660">
    <property type="entry name" value="HAMP_dom"/>
</dbReference>
<dbReference type="PANTHER" id="PTHR45436:SF8">
    <property type="entry name" value="HISTIDINE KINASE"/>
    <property type="match status" value="1"/>
</dbReference>
<reference evidence="14 15" key="1">
    <citation type="journal article" date="2019" name="Int. J. Syst. Evol. Microbiol.">
        <title>The Global Catalogue of Microorganisms (GCM) 10K type strain sequencing project: providing services to taxonomists for standard genome sequencing and annotation.</title>
        <authorList>
            <consortium name="The Broad Institute Genomics Platform"/>
            <consortium name="The Broad Institute Genome Sequencing Center for Infectious Disease"/>
            <person name="Wu L."/>
            <person name="Ma J."/>
        </authorList>
    </citation>
    <scope>NUCLEOTIDE SEQUENCE [LARGE SCALE GENOMIC DNA]</scope>
    <source>
        <strain evidence="14 15">JCM 13581</strain>
    </source>
</reference>
<dbReference type="Gene3D" id="6.10.340.10">
    <property type="match status" value="1"/>
</dbReference>
<dbReference type="Pfam" id="PF00672">
    <property type="entry name" value="HAMP"/>
    <property type="match status" value="1"/>
</dbReference>
<dbReference type="SMART" id="SM00388">
    <property type="entry name" value="HisKA"/>
    <property type="match status" value="1"/>
</dbReference>
<keyword evidence="10 11" id="KW-0472">Membrane</keyword>
<gene>
    <name evidence="14" type="ORF">GCM10009716_01530</name>
</gene>
<evidence type="ECO:0000256" key="9">
    <source>
        <dbReference type="ARBA" id="ARBA00023012"/>
    </source>
</evidence>
<feature type="transmembrane region" description="Helical" evidence="11">
    <location>
        <begin position="162"/>
        <end position="184"/>
    </location>
</feature>
<comment type="caution">
    <text evidence="14">The sequence shown here is derived from an EMBL/GenBank/DDBJ whole genome shotgun (WGS) entry which is preliminary data.</text>
</comment>
<evidence type="ECO:0000256" key="2">
    <source>
        <dbReference type="ARBA" id="ARBA00004236"/>
    </source>
</evidence>
<dbReference type="CDD" id="cd06225">
    <property type="entry name" value="HAMP"/>
    <property type="match status" value="1"/>
</dbReference>
<dbReference type="InterPro" id="IPR004358">
    <property type="entry name" value="Sig_transdc_His_kin-like_C"/>
</dbReference>
<keyword evidence="4" id="KW-0597">Phosphoprotein</keyword>
<sequence length="460" mass="49061">MRRRLLAVYLVMLALVLVAVAVPYAAATAARDTQEAFIDQLNDTARFASLAEPALRTGETVTLQAELARYDELFGVGAAVVDINGEPLVVSRDGLPLDDTAVRRRMEAGLSGERSGVEQALRPWRDEPMVLAEPVGRGGEVTGAVLTVAPTDQLRGQILRRWGALAALAGTALTLAVLAGLALARWTLRPVRDLDAVAHRITAGALEARVPEDAGPAELRRLATSFNLMADTVTGALTRQRAFVSQASHQLRTPLGVLRLRVENLAGHLRPSGDREHRRTLAETLRLAGILDSMLALARAEGAPPVAGTADAGMLMRDRAAAWGPVAGNREMRLEVSAVGSAPVRATVETLEQCLDALIDNALKFGPRGGRVLLRLSLREGWTELHVIDEGPGLEEAERVRATEPFWRGQSHQNVPGSGLGLSVVAQLVAACDGELALLPARPGGVDARLRLRPAEQQSA</sequence>
<dbReference type="GO" id="GO:0016301">
    <property type="term" value="F:kinase activity"/>
    <property type="evidence" value="ECO:0007669"/>
    <property type="project" value="UniProtKB-KW"/>
</dbReference>
<evidence type="ECO:0000256" key="6">
    <source>
        <dbReference type="ARBA" id="ARBA00022692"/>
    </source>
</evidence>
<dbReference type="Proteomes" id="UP001501303">
    <property type="component" value="Unassembled WGS sequence"/>
</dbReference>
<dbReference type="SMART" id="SM00387">
    <property type="entry name" value="HATPase_c"/>
    <property type="match status" value="1"/>
</dbReference>
<feature type="domain" description="HAMP" evidence="13">
    <location>
        <begin position="185"/>
        <end position="238"/>
    </location>
</feature>
<dbReference type="InterPro" id="IPR003661">
    <property type="entry name" value="HisK_dim/P_dom"/>
</dbReference>
<evidence type="ECO:0000256" key="8">
    <source>
        <dbReference type="ARBA" id="ARBA00022989"/>
    </source>
</evidence>
<dbReference type="PRINTS" id="PR00344">
    <property type="entry name" value="BCTRLSENSOR"/>
</dbReference>
<dbReference type="SUPFAM" id="SSF47384">
    <property type="entry name" value="Homodimeric domain of signal transducing histidine kinase"/>
    <property type="match status" value="1"/>
</dbReference>
<dbReference type="EMBL" id="BAAAMJ010000001">
    <property type="protein sequence ID" value="GAA1895326.1"/>
    <property type="molecule type" value="Genomic_DNA"/>
</dbReference>
<evidence type="ECO:0000256" key="3">
    <source>
        <dbReference type="ARBA" id="ARBA00012438"/>
    </source>
</evidence>
<dbReference type="Gene3D" id="3.30.565.10">
    <property type="entry name" value="Histidine kinase-like ATPase, C-terminal domain"/>
    <property type="match status" value="1"/>
</dbReference>
<dbReference type="Pfam" id="PF02518">
    <property type="entry name" value="HATPase_c"/>
    <property type="match status" value="1"/>
</dbReference>
<accession>A0ABN2NQF8</accession>
<evidence type="ECO:0000313" key="14">
    <source>
        <dbReference type="EMBL" id="GAA1895326.1"/>
    </source>
</evidence>
<dbReference type="InterPro" id="IPR003594">
    <property type="entry name" value="HATPase_dom"/>
</dbReference>
<dbReference type="EC" id="2.7.13.3" evidence="3"/>
<dbReference type="PROSITE" id="PS50885">
    <property type="entry name" value="HAMP"/>
    <property type="match status" value="1"/>
</dbReference>
<keyword evidence="9" id="KW-0902">Two-component regulatory system</keyword>
<comment type="subcellular location">
    <subcellularLocation>
        <location evidence="2">Cell membrane</location>
    </subcellularLocation>
</comment>
<keyword evidence="15" id="KW-1185">Reference proteome</keyword>
<keyword evidence="6 11" id="KW-0812">Transmembrane</keyword>
<dbReference type="SMART" id="SM00304">
    <property type="entry name" value="HAMP"/>
    <property type="match status" value="1"/>
</dbReference>
<dbReference type="InterPro" id="IPR036097">
    <property type="entry name" value="HisK_dim/P_sf"/>
</dbReference>
<dbReference type="Gene3D" id="1.10.287.130">
    <property type="match status" value="1"/>
</dbReference>
<keyword evidence="5" id="KW-0808">Transferase</keyword>
<dbReference type="SUPFAM" id="SSF158472">
    <property type="entry name" value="HAMP domain-like"/>
    <property type="match status" value="1"/>
</dbReference>
<dbReference type="InterPro" id="IPR050428">
    <property type="entry name" value="TCS_sensor_his_kinase"/>
</dbReference>
<organism evidence="14 15">
    <name type="scientific">Streptomyces sodiiphilus</name>
    <dbReference type="NCBI Taxonomy" id="226217"/>
    <lineage>
        <taxon>Bacteria</taxon>
        <taxon>Bacillati</taxon>
        <taxon>Actinomycetota</taxon>
        <taxon>Actinomycetes</taxon>
        <taxon>Kitasatosporales</taxon>
        <taxon>Streptomycetaceae</taxon>
        <taxon>Streptomyces</taxon>
    </lineage>
</organism>
<evidence type="ECO:0000256" key="5">
    <source>
        <dbReference type="ARBA" id="ARBA00022679"/>
    </source>
</evidence>
<evidence type="ECO:0000259" key="12">
    <source>
        <dbReference type="PROSITE" id="PS50109"/>
    </source>
</evidence>
<evidence type="ECO:0000256" key="7">
    <source>
        <dbReference type="ARBA" id="ARBA00022777"/>
    </source>
</evidence>
<dbReference type="CDD" id="cd00082">
    <property type="entry name" value="HisKA"/>
    <property type="match status" value="1"/>
</dbReference>
<evidence type="ECO:0000256" key="4">
    <source>
        <dbReference type="ARBA" id="ARBA00022553"/>
    </source>
</evidence>
<dbReference type="Pfam" id="PF00512">
    <property type="entry name" value="HisKA"/>
    <property type="match status" value="1"/>
</dbReference>
<dbReference type="PROSITE" id="PS50109">
    <property type="entry name" value="HIS_KIN"/>
    <property type="match status" value="1"/>
</dbReference>
<evidence type="ECO:0000256" key="10">
    <source>
        <dbReference type="ARBA" id="ARBA00023136"/>
    </source>
</evidence>